<feature type="transmembrane region" description="Helical" evidence="1">
    <location>
        <begin position="97"/>
        <end position="119"/>
    </location>
</feature>
<evidence type="ECO:0000256" key="1">
    <source>
        <dbReference type="SAM" id="Phobius"/>
    </source>
</evidence>
<dbReference type="Pfam" id="PF14325">
    <property type="entry name" value="DUF4383"/>
    <property type="match status" value="1"/>
</dbReference>
<evidence type="ECO:0000313" key="3">
    <source>
        <dbReference type="Proteomes" id="UP001375743"/>
    </source>
</evidence>
<keyword evidence="1" id="KW-0472">Membrane</keyword>
<keyword evidence="1" id="KW-0812">Transmembrane</keyword>
<accession>A0ABU8XQC2</accession>
<feature type="transmembrane region" description="Helical" evidence="1">
    <location>
        <begin position="125"/>
        <end position="144"/>
    </location>
</feature>
<sequence length="159" mass="16441">MNTRTFALILGIILLLAGIAGFIPGLVSHGMETMATGTAAPGDAGPAPATAASYGYLLGLFPTNAIHNLVHIVWGLYGIVAYRSFAGARSFAKATAVVYAILTIAGLIPGLNTLWGIVPLFGHDIWLHALITIAAAYFGFARAVDTETVTATTGPTSRV</sequence>
<feature type="transmembrane region" description="Helical" evidence="1">
    <location>
        <begin position="65"/>
        <end position="85"/>
    </location>
</feature>
<proteinExistence type="predicted"/>
<dbReference type="Proteomes" id="UP001375743">
    <property type="component" value="Unassembled WGS sequence"/>
</dbReference>
<protein>
    <submittedName>
        <fullName evidence="2">DUF4383 domain-containing protein</fullName>
    </submittedName>
</protein>
<dbReference type="RefSeq" id="WP_418159210.1">
    <property type="nucleotide sequence ID" value="NZ_JBBLZC010000007.1"/>
</dbReference>
<dbReference type="EMBL" id="JBBLZC010000007">
    <property type="protein sequence ID" value="MEK0083367.1"/>
    <property type="molecule type" value="Genomic_DNA"/>
</dbReference>
<gene>
    <name evidence="2" type="ORF">U1T56_09385</name>
</gene>
<reference evidence="2 3" key="1">
    <citation type="submission" date="2024-01" db="EMBL/GenBank/DDBJ databases">
        <title>Multi-omics insights into the function and evolution of sodium benzoate biodegradation pathways in Benzoatithermus flavus gen. nov., sp. nov. from hot spring.</title>
        <authorList>
            <person name="Hu C.-J."/>
            <person name="Li W.-J."/>
        </authorList>
    </citation>
    <scope>NUCLEOTIDE SEQUENCE [LARGE SCALE GENOMIC DNA]</scope>
    <source>
        <strain evidence="2 3">SYSU G07066</strain>
    </source>
</reference>
<keyword evidence="3" id="KW-1185">Reference proteome</keyword>
<organism evidence="2 3">
    <name type="scientific">Benzoatithermus flavus</name>
    <dbReference type="NCBI Taxonomy" id="3108223"/>
    <lineage>
        <taxon>Bacteria</taxon>
        <taxon>Pseudomonadati</taxon>
        <taxon>Pseudomonadota</taxon>
        <taxon>Alphaproteobacteria</taxon>
        <taxon>Geminicoccales</taxon>
        <taxon>Geminicoccaceae</taxon>
        <taxon>Benzoatithermus</taxon>
    </lineage>
</organism>
<comment type="caution">
    <text evidence="2">The sequence shown here is derived from an EMBL/GenBank/DDBJ whole genome shotgun (WGS) entry which is preliminary data.</text>
</comment>
<evidence type="ECO:0000313" key="2">
    <source>
        <dbReference type="EMBL" id="MEK0083367.1"/>
    </source>
</evidence>
<name>A0ABU8XQC2_9PROT</name>
<keyword evidence="1" id="KW-1133">Transmembrane helix</keyword>